<evidence type="ECO:0000313" key="3">
    <source>
        <dbReference type="EMBL" id="ELT48043.1"/>
    </source>
</evidence>
<dbReference type="OrthoDB" id="7353197at2"/>
<gene>
    <name evidence="3" type="ORF">D584_16220</name>
</gene>
<name>M5JMI5_9HYPH</name>
<dbReference type="STRING" id="94625.A7J42_11815"/>
<dbReference type="InterPro" id="IPR018677">
    <property type="entry name" value="DUF2157"/>
</dbReference>
<organism evidence="3 4">
    <name type="scientific">Brucella intermedia M86</name>
    <dbReference type="NCBI Taxonomy" id="1234597"/>
    <lineage>
        <taxon>Bacteria</taxon>
        <taxon>Pseudomonadati</taxon>
        <taxon>Pseudomonadota</taxon>
        <taxon>Alphaproteobacteria</taxon>
        <taxon>Hyphomicrobiales</taxon>
        <taxon>Brucellaceae</taxon>
        <taxon>Brucella/Ochrobactrum group</taxon>
        <taxon>Brucella</taxon>
    </lineage>
</organism>
<feature type="transmembrane region" description="Helical" evidence="1">
    <location>
        <begin position="98"/>
        <end position="119"/>
    </location>
</feature>
<feature type="transmembrane region" description="Helical" evidence="1">
    <location>
        <begin position="338"/>
        <end position="359"/>
    </location>
</feature>
<reference evidence="3 4" key="1">
    <citation type="journal article" date="2013" name="Gut Pathog.">
        <title>Draft genome of Ochrobactrum intermedium strain M86 isolated from non-ulcer dyspeptic individual from India.</title>
        <authorList>
            <person name="Kulkarni G."/>
            <person name="Dhotre D."/>
            <person name="Dharne M."/>
            <person name="Shetty S."/>
            <person name="Chowdhury S."/>
            <person name="Misra V."/>
            <person name="Misra S."/>
            <person name="Patole M."/>
            <person name="Shouche Y."/>
        </authorList>
    </citation>
    <scope>NUCLEOTIDE SEQUENCE [LARGE SCALE GENOMIC DNA]</scope>
    <source>
        <strain evidence="3 4">M86</strain>
    </source>
</reference>
<dbReference type="Pfam" id="PF09925">
    <property type="entry name" value="DUF2157"/>
    <property type="match status" value="1"/>
</dbReference>
<keyword evidence="1" id="KW-1133">Transmembrane helix</keyword>
<accession>M5JMI5</accession>
<feature type="transmembrane region" description="Helical" evidence="1">
    <location>
        <begin position="224"/>
        <end position="245"/>
    </location>
</feature>
<dbReference type="RefSeq" id="WP_006472117.1">
    <property type="nucleotide sequence ID" value="NZ_AOGE01000041.1"/>
</dbReference>
<protein>
    <recommendedName>
        <fullName evidence="2">DUF2157 domain-containing protein</fullName>
    </recommendedName>
</protein>
<feature type="transmembrane region" description="Helical" evidence="1">
    <location>
        <begin position="291"/>
        <end position="308"/>
    </location>
</feature>
<feature type="transmembrane region" description="Helical" evidence="1">
    <location>
        <begin position="202"/>
        <end position="218"/>
    </location>
</feature>
<dbReference type="EMBL" id="AOGE01000041">
    <property type="protein sequence ID" value="ELT48043.1"/>
    <property type="molecule type" value="Genomic_DNA"/>
</dbReference>
<dbReference type="AlphaFoldDB" id="M5JMI5"/>
<evidence type="ECO:0000259" key="2">
    <source>
        <dbReference type="Pfam" id="PF09925"/>
    </source>
</evidence>
<feature type="transmembrane region" description="Helical" evidence="1">
    <location>
        <begin position="38"/>
        <end position="62"/>
    </location>
</feature>
<feature type="transmembrane region" description="Helical" evidence="1">
    <location>
        <begin position="74"/>
        <end position="92"/>
    </location>
</feature>
<dbReference type="PATRIC" id="fig|1234597.4.peg.3345"/>
<feature type="domain" description="DUF2157" evidence="2">
    <location>
        <begin position="12"/>
        <end position="151"/>
    </location>
</feature>
<comment type="caution">
    <text evidence="3">The sequence shown here is derived from an EMBL/GenBank/DDBJ whole genome shotgun (WGS) entry which is preliminary data.</text>
</comment>
<evidence type="ECO:0000256" key="1">
    <source>
        <dbReference type="SAM" id="Phobius"/>
    </source>
</evidence>
<evidence type="ECO:0000313" key="4">
    <source>
        <dbReference type="Proteomes" id="UP000011971"/>
    </source>
</evidence>
<proteinExistence type="predicted"/>
<sequence length="376" mass="40673">MSFSISVERLIERWQRDGLIDAETASKLNADLEKRASVFSLGSVLATLGGLLLGAAVIMLVAANWQEMPRLMRISLIFVLIWASYLGGAWRQARGDKLFPPVCYIVGAASFGAGLALVGQMYHLSGDIHSAAIYWSVGVLISAFLLRAPVLAAFGAGVACFYLSTYVFDTSSYDDLTYRWVGPLLLAFGAAAALFTRSRDAAHLWAMFSIGWALLIYAERESNTVLVLMLIVGIGLILADGFVHATMQRLTRFAHPLAAYGLLLALLSLVTLQLNQMFSYSSISAGLDRDIVYSIFILALAIGAIAVAGRNNGGLRSIAYAAFSIQVLYLAFETVGTMIGTSGFFLTAGILVLLLAAFVRRMENRFGRKSSVEVHP</sequence>
<dbReference type="Proteomes" id="UP000011971">
    <property type="component" value="Unassembled WGS sequence"/>
</dbReference>
<keyword evidence="1" id="KW-0472">Membrane</keyword>
<feature type="transmembrane region" description="Helical" evidence="1">
    <location>
        <begin position="176"/>
        <end position="195"/>
    </location>
</feature>
<feature type="transmembrane region" description="Helical" evidence="1">
    <location>
        <begin position="131"/>
        <end position="164"/>
    </location>
</feature>
<feature type="transmembrane region" description="Helical" evidence="1">
    <location>
        <begin position="257"/>
        <end position="279"/>
    </location>
</feature>
<keyword evidence="1" id="KW-0812">Transmembrane</keyword>